<keyword evidence="13" id="KW-1185">Reference proteome</keyword>
<keyword evidence="10" id="KW-0732">Signal</keyword>
<keyword evidence="7" id="KW-0675">Receptor</keyword>
<evidence type="ECO:0000256" key="2">
    <source>
        <dbReference type="ARBA" id="ARBA00008215"/>
    </source>
</evidence>
<evidence type="ECO:0000313" key="12">
    <source>
        <dbReference type="Ensembl" id="ENSSFAP00005022259.1"/>
    </source>
</evidence>
<sequence length="296" mass="32994">MRGMVWICVLLVCFSEAWSLDPGTNERRPANGTTVFVRSAFTFDAGSQVNLTCSKTMSNRTIYVIWRVKLKNKECYISIENNQTVDKCLDGKSLQHSNLLIPNFSTEDVGVYKCEFVYSGGKEDHIIDLSIIVPPQTHAWLESKNNKMVAVCKAERGNPAANISWSHTGNVLSYEALPQADGFVTVESRLELPEDTDVGNLSCAVSHPSWVQARIVMPQAENANFPWLYIVIAVVIVTAIFVGSASFALKAWRRSRQADVPPSKLPPTEYVEEVEPYASYVQRVNSIYNSSADLFT</sequence>
<dbReference type="InParanoid" id="A0A672H3H3"/>
<feature type="chain" id="PRO_5025502499" evidence="10">
    <location>
        <begin position="20"/>
        <end position="296"/>
    </location>
</feature>
<feature type="transmembrane region" description="Helical" evidence="9">
    <location>
        <begin position="227"/>
        <end position="249"/>
    </location>
</feature>
<evidence type="ECO:0000256" key="3">
    <source>
        <dbReference type="ARBA" id="ARBA00022692"/>
    </source>
</evidence>
<comment type="subcellular location">
    <subcellularLocation>
        <location evidence="1">Membrane</location>
        <topology evidence="1">Single-pass membrane protein</topology>
    </subcellularLocation>
</comment>
<name>A0A672H3H3_SALFA</name>
<dbReference type="GO" id="GO:0016020">
    <property type="term" value="C:membrane"/>
    <property type="evidence" value="ECO:0007669"/>
    <property type="project" value="UniProtKB-SubCell"/>
</dbReference>
<accession>A0A672H3H3</accession>
<dbReference type="Ensembl" id="ENSSFAT00005023187.1">
    <property type="protein sequence ID" value="ENSSFAP00005022259.1"/>
    <property type="gene ID" value="ENSSFAG00005011573.1"/>
</dbReference>
<evidence type="ECO:0000256" key="7">
    <source>
        <dbReference type="ARBA" id="ARBA00023170"/>
    </source>
</evidence>
<reference evidence="12" key="2">
    <citation type="submission" date="2025-08" db="UniProtKB">
        <authorList>
            <consortium name="Ensembl"/>
        </authorList>
    </citation>
    <scope>IDENTIFICATION</scope>
</reference>
<keyword evidence="5 9" id="KW-0472">Membrane</keyword>
<dbReference type="InterPro" id="IPR003599">
    <property type="entry name" value="Ig_sub"/>
</dbReference>
<keyword evidence="8" id="KW-0325">Glycoprotein</keyword>
<reference evidence="12" key="1">
    <citation type="submission" date="2019-06" db="EMBL/GenBank/DDBJ databases">
        <authorList>
            <consortium name="Wellcome Sanger Institute Data Sharing"/>
        </authorList>
    </citation>
    <scope>NUCLEOTIDE SEQUENCE [LARGE SCALE GENOMIC DNA]</scope>
</reference>
<protein>
    <submittedName>
        <fullName evidence="12">Cell surface glycoprotein CD200 receptor 1-like</fullName>
    </submittedName>
</protein>
<organism evidence="12 13">
    <name type="scientific">Salarias fasciatus</name>
    <name type="common">Jewelled blenny</name>
    <name type="synonym">Blennius fasciatus</name>
    <dbReference type="NCBI Taxonomy" id="181472"/>
    <lineage>
        <taxon>Eukaryota</taxon>
        <taxon>Metazoa</taxon>
        <taxon>Chordata</taxon>
        <taxon>Craniata</taxon>
        <taxon>Vertebrata</taxon>
        <taxon>Euteleostomi</taxon>
        <taxon>Actinopterygii</taxon>
        <taxon>Neopterygii</taxon>
        <taxon>Teleostei</taxon>
        <taxon>Neoteleostei</taxon>
        <taxon>Acanthomorphata</taxon>
        <taxon>Ovalentaria</taxon>
        <taxon>Blenniimorphae</taxon>
        <taxon>Blenniiformes</taxon>
        <taxon>Blennioidei</taxon>
        <taxon>Blenniidae</taxon>
        <taxon>Salariinae</taxon>
        <taxon>Salarias</taxon>
    </lineage>
</organism>
<dbReference type="PANTHER" id="PTHR21462:SF2">
    <property type="entry name" value="CELL SURFACE GLYCOPROTEIN CD200 RECEPTOR 2"/>
    <property type="match status" value="1"/>
</dbReference>
<keyword evidence="6" id="KW-1015">Disulfide bond</keyword>
<dbReference type="InterPro" id="IPR007110">
    <property type="entry name" value="Ig-like_dom"/>
</dbReference>
<dbReference type="InterPro" id="IPR013783">
    <property type="entry name" value="Ig-like_fold"/>
</dbReference>
<evidence type="ECO:0000259" key="11">
    <source>
        <dbReference type="PROSITE" id="PS50835"/>
    </source>
</evidence>
<dbReference type="Pfam" id="PF08205">
    <property type="entry name" value="C2-set_2"/>
    <property type="match status" value="1"/>
</dbReference>
<dbReference type="PANTHER" id="PTHR21462">
    <property type="entry name" value="CELL SURFACE GLYCOPROTEIN OX2 RECEPTOR PRECURSOR"/>
    <property type="match status" value="1"/>
</dbReference>
<evidence type="ECO:0000256" key="4">
    <source>
        <dbReference type="ARBA" id="ARBA00022989"/>
    </source>
</evidence>
<keyword evidence="3 9" id="KW-0812">Transmembrane</keyword>
<dbReference type="AlphaFoldDB" id="A0A672H3H3"/>
<dbReference type="GO" id="GO:0009986">
    <property type="term" value="C:cell surface"/>
    <property type="evidence" value="ECO:0007669"/>
    <property type="project" value="UniProtKB-ARBA"/>
</dbReference>
<dbReference type="Gene3D" id="2.60.40.10">
    <property type="entry name" value="Immunoglobulins"/>
    <property type="match status" value="2"/>
</dbReference>
<evidence type="ECO:0000256" key="1">
    <source>
        <dbReference type="ARBA" id="ARBA00004167"/>
    </source>
</evidence>
<feature type="domain" description="Ig-like" evidence="11">
    <location>
        <begin position="29"/>
        <end position="130"/>
    </location>
</feature>
<gene>
    <name evidence="12" type="primary">si:ch211-214p13.9</name>
</gene>
<dbReference type="InterPro" id="IPR040012">
    <property type="entry name" value="CD200R"/>
</dbReference>
<dbReference type="OrthoDB" id="8915654at2759"/>
<reference evidence="12" key="3">
    <citation type="submission" date="2025-09" db="UniProtKB">
        <authorList>
            <consortium name="Ensembl"/>
        </authorList>
    </citation>
    <scope>IDENTIFICATION</scope>
</reference>
<dbReference type="GO" id="GO:0038023">
    <property type="term" value="F:signaling receptor activity"/>
    <property type="evidence" value="ECO:0007669"/>
    <property type="project" value="InterPro"/>
</dbReference>
<dbReference type="OMA" id="MKAGTNM"/>
<feature type="signal peptide" evidence="10">
    <location>
        <begin position="1"/>
        <end position="19"/>
    </location>
</feature>
<evidence type="ECO:0000256" key="10">
    <source>
        <dbReference type="SAM" id="SignalP"/>
    </source>
</evidence>
<evidence type="ECO:0000313" key="13">
    <source>
        <dbReference type="Proteomes" id="UP000472267"/>
    </source>
</evidence>
<dbReference type="Proteomes" id="UP000472267">
    <property type="component" value="Chromosome 16"/>
</dbReference>
<dbReference type="SMART" id="SM00409">
    <property type="entry name" value="IG"/>
    <property type="match status" value="1"/>
</dbReference>
<evidence type="ECO:0000256" key="9">
    <source>
        <dbReference type="SAM" id="Phobius"/>
    </source>
</evidence>
<keyword evidence="4 9" id="KW-1133">Transmembrane helix</keyword>
<dbReference type="InterPro" id="IPR013162">
    <property type="entry name" value="CD80_C2-set"/>
</dbReference>
<proteinExistence type="inferred from homology"/>
<dbReference type="InterPro" id="IPR036179">
    <property type="entry name" value="Ig-like_dom_sf"/>
</dbReference>
<evidence type="ECO:0000256" key="8">
    <source>
        <dbReference type="ARBA" id="ARBA00023180"/>
    </source>
</evidence>
<dbReference type="GO" id="GO:0150077">
    <property type="term" value="P:regulation of neuroinflammatory response"/>
    <property type="evidence" value="ECO:0007669"/>
    <property type="project" value="InterPro"/>
</dbReference>
<comment type="similarity">
    <text evidence="2">Belongs to the CD200R family.</text>
</comment>
<dbReference type="SUPFAM" id="SSF48726">
    <property type="entry name" value="Immunoglobulin"/>
    <property type="match status" value="2"/>
</dbReference>
<evidence type="ECO:0000256" key="5">
    <source>
        <dbReference type="ARBA" id="ARBA00023136"/>
    </source>
</evidence>
<dbReference type="PROSITE" id="PS50835">
    <property type="entry name" value="IG_LIKE"/>
    <property type="match status" value="2"/>
</dbReference>
<feature type="domain" description="Ig-like" evidence="11">
    <location>
        <begin position="135"/>
        <end position="207"/>
    </location>
</feature>
<evidence type="ECO:0000256" key="6">
    <source>
        <dbReference type="ARBA" id="ARBA00023157"/>
    </source>
</evidence>